<proteinExistence type="predicted"/>
<dbReference type="EMBL" id="QAOL01000013">
    <property type="protein sequence ID" value="PTQ85586.1"/>
    <property type="molecule type" value="Genomic_DNA"/>
</dbReference>
<reference evidence="6" key="2">
    <citation type="submission" date="2016-10" db="EMBL/GenBank/DDBJ databases">
        <authorList>
            <person name="Varghese N."/>
            <person name="Submissions S."/>
        </authorList>
    </citation>
    <scope>NUCLEOTIDE SEQUENCE [LARGE SCALE GENOMIC DNA]</scope>
    <source>
        <strain evidence="6">Nm10</strain>
    </source>
</reference>
<feature type="chain" id="PRO_5014239378" evidence="1">
    <location>
        <begin position="27"/>
        <end position="291"/>
    </location>
</feature>
<accession>A0A0S3AKW8</accession>
<dbReference type="OrthoDB" id="8544055at2"/>
<evidence type="ECO:0000256" key="1">
    <source>
        <dbReference type="SAM" id="SignalP"/>
    </source>
</evidence>
<keyword evidence="1" id="KW-0732">Signal</keyword>
<name>A0A0S3AKW8_9PROT</name>
<evidence type="ECO:0000313" key="7">
    <source>
        <dbReference type="Proteomes" id="UP000244110"/>
    </source>
</evidence>
<feature type="signal peptide" evidence="1">
    <location>
        <begin position="1"/>
        <end position="26"/>
    </location>
</feature>
<evidence type="ECO:0000313" key="5">
    <source>
        <dbReference type="Proteomes" id="UP000181998"/>
    </source>
</evidence>
<dbReference type="EMBL" id="FOFX01000006">
    <property type="protein sequence ID" value="SEP83526.1"/>
    <property type="molecule type" value="Genomic_DNA"/>
</dbReference>
<dbReference type="Proteomes" id="UP000181998">
    <property type="component" value="Unassembled WGS sequence"/>
</dbReference>
<evidence type="ECO:0000313" key="6">
    <source>
        <dbReference type="Proteomes" id="UP000182882"/>
    </source>
</evidence>
<evidence type="ECO:0000313" key="3">
    <source>
        <dbReference type="EMBL" id="SDU26958.1"/>
    </source>
</evidence>
<dbReference type="Proteomes" id="UP000244110">
    <property type="component" value="Unassembled WGS sequence"/>
</dbReference>
<protein>
    <submittedName>
        <fullName evidence="2">Uncharacterized protein</fullName>
    </submittedName>
</protein>
<evidence type="ECO:0000313" key="4">
    <source>
        <dbReference type="EMBL" id="SEP83526.1"/>
    </source>
</evidence>
<organism evidence="2 7">
    <name type="scientific">Nitrosomonas ureae</name>
    <dbReference type="NCBI Taxonomy" id="44577"/>
    <lineage>
        <taxon>Bacteria</taxon>
        <taxon>Pseudomonadati</taxon>
        <taxon>Pseudomonadota</taxon>
        <taxon>Betaproteobacteria</taxon>
        <taxon>Nitrosomonadales</taxon>
        <taxon>Nitrosomonadaceae</taxon>
        <taxon>Nitrosomonas</taxon>
    </lineage>
</organism>
<dbReference type="AlphaFoldDB" id="A0A0S3AKW8"/>
<gene>
    <name evidence="2" type="ORF">C8R28_101360</name>
    <name evidence="3" type="ORF">SAMN05216406_14122</name>
    <name evidence="4" type="ORF">SAMN05421510_100620</name>
</gene>
<dbReference type="Proteomes" id="UP000182882">
    <property type="component" value="Unassembled WGS sequence"/>
</dbReference>
<dbReference type="EMBL" id="FNLN01000041">
    <property type="protein sequence ID" value="SDU26958.1"/>
    <property type="molecule type" value="Genomic_DNA"/>
</dbReference>
<evidence type="ECO:0000313" key="2">
    <source>
        <dbReference type="EMBL" id="PTQ85586.1"/>
    </source>
</evidence>
<sequence>MKQSIKKFILSTCTVTLMGGAHFASADINSDTETLLNWAENTYRDLFPSHQVTQNIDPWIYRFYPETGIYAGVNRGDNSAYVLGGPYGSTPTRVAGVPELIAQIIDSGGNTSIPGCDTSGAPAGLTYTQSGNVVNISTGGACVALPNNNNFCSTPSQPTETGISVLTTSTTNSSSRINGISIDIPGIPNPIQSFADGFSNSKHCTVHVPADTANLIINSDVCFDITAQSSGFQGIPGITVTPPVTMNLNTTSTNVVVADCFATDAASIYNTVTGESWINDEGTFVSQGSNR</sequence>
<reference evidence="2 7" key="3">
    <citation type="submission" date="2018-04" db="EMBL/GenBank/DDBJ databases">
        <title>Active sludge and wastewater microbial communities from Klosterneuburg, Austria.</title>
        <authorList>
            <person name="Wagner M."/>
        </authorList>
    </citation>
    <scope>NUCLEOTIDE SEQUENCE [LARGE SCALE GENOMIC DNA]</scope>
    <source>
        <strain evidence="2 7">Nm4</strain>
    </source>
</reference>
<dbReference type="KEGG" id="nur:ATY38_10795"/>
<reference evidence="3 5" key="1">
    <citation type="submission" date="2016-10" db="EMBL/GenBank/DDBJ databases">
        <authorList>
            <person name="de Groot N.N."/>
        </authorList>
    </citation>
    <scope>NUCLEOTIDE SEQUENCE [LARGE SCALE GENOMIC DNA]</scope>
    <source>
        <strain evidence="3">Nm10</strain>
        <strain evidence="4 5">Nm9</strain>
    </source>
</reference>
<dbReference type="RefSeq" id="WP_062559309.1">
    <property type="nucleotide sequence ID" value="NZ_CP013341.1"/>
</dbReference>
<keyword evidence="6" id="KW-1185">Reference proteome</keyword>